<dbReference type="AlphaFoldDB" id="A0A3N4GG53"/>
<proteinExistence type="predicted"/>
<protein>
    <submittedName>
        <fullName evidence="2">YbaB/EbfC family DNA-binding protein</fullName>
    </submittedName>
</protein>
<keyword evidence="3" id="KW-1185">Reference proteome</keyword>
<dbReference type="OrthoDB" id="4552461at2"/>
<feature type="region of interest" description="Disordered" evidence="1">
    <location>
        <begin position="129"/>
        <end position="153"/>
    </location>
</feature>
<gene>
    <name evidence="2" type="ORF">EF294_16815</name>
</gene>
<dbReference type="Proteomes" id="UP000267536">
    <property type="component" value="Unassembled WGS sequence"/>
</dbReference>
<dbReference type="InterPro" id="IPR004401">
    <property type="entry name" value="YbaB/EbfC"/>
</dbReference>
<dbReference type="GO" id="GO:0003677">
    <property type="term" value="F:DNA binding"/>
    <property type="evidence" value="ECO:0007669"/>
    <property type="project" value="UniProtKB-KW"/>
</dbReference>
<evidence type="ECO:0000256" key="1">
    <source>
        <dbReference type="SAM" id="MobiDB-lite"/>
    </source>
</evidence>
<keyword evidence="2" id="KW-0238">DNA-binding</keyword>
<dbReference type="InterPro" id="IPR036894">
    <property type="entry name" value="YbaB-like_sf"/>
</dbReference>
<reference evidence="2 3" key="1">
    <citation type="submission" date="2018-11" db="EMBL/GenBank/DDBJ databases">
        <title>Draft genome sequence of Gordonia sp. RS15-1S isolated from rice stems.</title>
        <authorList>
            <person name="Muangham S."/>
        </authorList>
    </citation>
    <scope>NUCLEOTIDE SEQUENCE [LARGE SCALE GENOMIC DNA]</scope>
    <source>
        <strain evidence="2 3">RS15-1S</strain>
    </source>
</reference>
<dbReference type="SUPFAM" id="SSF82607">
    <property type="entry name" value="YbaB-like"/>
    <property type="match status" value="1"/>
</dbReference>
<dbReference type="EMBL" id="RKMH01000013">
    <property type="protein sequence ID" value="RPA58061.1"/>
    <property type="molecule type" value="Genomic_DNA"/>
</dbReference>
<accession>A0A3N4GG53</accession>
<sequence length="153" mass="16446">MTTADDGLGFDFHELMASAQEQLTAIREVQRRRAQLMAHATVADRTVTVHVNAQGVVIKTEIDPDFLDDHDLEDLSGFVTQAAQQAAAKVAREGEALMESVRRAGATLPSLSEVIDGAPDLRDFAITPEQISTAPPGSAERSTARHPGAGRWT</sequence>
<organism evidence="2 3">
    <name type="scientific">Gordonia oryzae</name>
    <dbReference type="NCBI Taxonomy" id="2487349"/>
    <lineage>
        <taxon>Bacteria</taxon>
        <taxon>Bacillati</taxon>
        <taxon>Actinomycetota</taxon>
        <taxon>Actinomycetes</taxon>
        <taxon>Mycobacteriales</taxon>
        <taxon>Gordoniaceae</taxon>
        <taxon>Gordonia</taxon>
    </lineage>
</organism>
<evidence type="ECO:0000313" key="3">
    <source>
        <dbReference type="Proteomes" id="UP000267536"/>
    </source>
</evidence>
<dbReference type="Gene3D" id="3.30.1310.10">
    <property type="entry name" value="Nucleoid-associated protein YbaB-like domain"/>
    <property type="match status" value="1"/>
</dbReference>
<evidence type="ECO:0000313" key="2">
    <source>
        <dbReference type="EMBL" id="RPA58061.1"/>
    </source>
</evidence>
<dbReference type="Pfam" id="PF02575">
    <property type="entry name" value="YbaB_DNA_bd"/>
    <property type="match status" value="1"/>
</dbReference>
<dbReference type="RefSeq" id="WP_123932075.1">
    <property type="nucleotide sequence ID" value="NZ_JBPSDP010000013.1"/>
</dbReference>
<comment type="caution">
    <text evidence="2">The sequence shown here is derived from an EMBL/GenBank/DDBJ whole genome shotgun (WGS) entry which is preliminary data.</text>
</comment>
<name>A0A3N4GG53_9ACTN</name>